<evidence type="ECO:0000256" key="2">
    <source>
        <dbReference type="ARBA" id="ARBA00029447"/>
    </source>
</evidence>
<dbReference type="SMART" id="SM00304">
    <property type="entry name" value="HAMP"/>
    <property type="match status" value="1"/>
</dbReference>
<dbReference type="Proteomes" id="UP000656077">
    <property type="component" value="Unassembled WGS sequence"/>
</dbReference>
<feature type="coiled-coil region" evidence="4">
    <location>
        <begin position="359"/>
        <end position="386"/>
    </location>
</feature>
<keyword evidence="1 3" id="KW-0807">Transducer</keyword>
<evidence type="ECO:0000256" key="5">
    <source>
        <dbReference type="SAM" id="Phobius"/>
    </source>
</evidence>
<dbReference type="AlphaFoldDB" id="A0A964W237"/>
<dbReference type="InterPro" id="IPR004089">
    <property type="entry name" value="MCPsignal_dom"/>
</dbReference>
<gene>
    <name evidence="8" type="ORF">GKZ28_09415</name>
</gene>
<feature type="domain" description="HAMP" evidence="7">
    <location>
        <begin position="76"/>
        <end position="128"/>
    </location>
</feature>
<evidence type="ECO:0000256" key="1">
    <source>
        <dbReference type="ARBA" id="ARBA00023224"/>
    </source>
</evidence>
<evidence type="ECO:0000259" key="6">
    <source>
        <dbReference type="PROSITE" id="PS50111"/>
    </source>
</evidence>
<reference evidence="8" key="1">
    <citation type="submission" date="2019-12" db="EMBL/GenBank/DDBJ databases">
        <title>Microbes associate with the intestines of laboratory mice.</title>
        <authorList>
            <person name="Navarre W."/>
            <person name="Wong E."/>
        </authorList>
    </citation>
    <scope>NUCLEOTIDE SEQUENCE</scope>
    <source>
        <strain evidence="8">NM79_F5</strain>
    </source>
</reference>
<dbReference type="SUPFAM" id="SSF58104">
    <property type="entry name" value="Methyl-accepting chemotaxis protein (MCP) signaling domain"/>
    <property type="match status" value="1"/>
</dbReference>
<dbReference type="InterPro" id="IPR003660">
    <property type="entry name" value="HAMP_dom"/>
</dbReference>
<dbReference type="PROSITE" id="PS50111">
    <property type="entry name" value="CHEMOTAXIS_TRANSDUC_2"/>
    <property type="match status" value="1"/>
</dbReference>
<dbReference type="Gene3D" id="1.10.287.950">
    <property type="entry name" value="Methyl-accepting chemotaxis protein"/>
    <property type="match status" value="1"/>
</dbReference>
<comment type="caution">
    <text evidence="8">The sequence shown here is derived from an EMBL/GenBank/DDBJ whole genome shotgun (WGS) entry which is preliminary data.</text>
</comment>
<dbReference type="GO" id="GO:0007165">
    <property type="term" value="P:signal transduction"/>
    <property type="evidence" value="ECO:0007669"/>
    <property type="project" value="UniProtKB-KW"/>
</dbReference>
<evidence type="ECO:0000313" key="8">
    <source>
        <dbReference type="EMBL" id="MVX63909.1"/>
    </source>
</evidence>
<feature type="transmembrane region" description="Helical" evidence="5">
    <location>
        <begin position="53"/>
        <end position="74"/>
    </location>
</feature>
<evidence type="ECO:0000259" key="7">
    <source>
        <dbReference type="PROSITE" id="PS50885"/>
    </source>
</evidence>
<dbReference type="RefSeq" id="WP_160358971.1">
    <property type="nucleotide sequence ID" value="NZ_WSRQ01000012.1"/>
</dbReference>
<dbReference type="Gene3D" id="6.10.340.10">
    <property type="match status" value="1"/>
</dbReference>
<dbReference type="Pfam" id="PF00015">
    <property type="entry name" value="MCPsignal"/>
    <property type="match status" value="1"/>
</dbReference>
<dbReference type="SMART" id="SM00283">
    <property type="entry name" value="MA"/>
    <property type="match status" value="1"/>
</dbReference>
<keyword evidence="5" id="KW-0812">Transmembrane</keyword>
<dbReference type="PANTHER" id="PTHR32089">
    <property type="entry name" value="METHYL-ACCEPTING CHEMOTAXIS PROTEIN MCPB"/>
    <property type="match status" value="1"/>
</dbReference>
<keyword evidence="5" id="KW-1133">Transmembrane helix</keyword>
<proteinExistence type="inferred from homology"/>
<dbReference type="PANTHER" id="PTHR32089:SF112">
    <property type="entry name" value="LYSOZYME-LIKE PROTEIN-RELATED"/>
    <property type="match status" value="1"/>
</dbReference>
<dbReference type="GO" id="GO:0016020">
    <property type="term" value="C:membrane"/>
    <property type="evidence" value="ECO:0007669"/>
    <property type="project" value="InterPro"/>
</dbReference>
<keyword evidence="4" id="KW-0175">Coiled coil</keyword>
<feature type="domain" description="Methyl-accepting transducer" evidence="6">
    <location>
        <begin position="147"/>
        <end position="398"/>
    </location>
</feature>
<sequence>MDDNKRNVSLKSKLIVSYVTMCVLTFVSGIINFKQLYDIKNGLNAADKIGKDILTTSVICVVSMIVAIVAAMYMHKNIISRLNNLKNFAMKLARYDFAEDIKIVKNDEIGDTARELNTAQENIKELISTILNEACNISALSEELSASVEQVSAKLVEVDNSSKEINSTMTETSATAEEIAASIQEVNSSMESLANKATDGSSNAEKIKRRAEKVKEDSKIAMANTAQVREQKEKNIIKAIEDAKVVEEVKVMAGAIADIAEQTNLLALNAAIEAARAGESGKGFAVVAEEIRKLAEQSSETVITIQNTIAKIQDAVKNLSENSNDILNFMSTEVDEQLQAYAKIGEKYSNDGEFISSMSEELVSMAQEVEATIEQINQALQDTAADVQKSSVSSEKIQSEIEVSSASIDQVANAATEQAQIAMNLTELVQRFKLQ</sequence>
<dbReference type="EMBL" id="WSRQ01000012">
    <property type="protein sequence ID" value="MVX63909.1"/>
    <property type="molecule type" value="Genomic_DNA"/>
</dbReference>
<name>A0A964W237_9CLOT</name>
<feature type="transmembrane region" description="Helical" evidence="5">
    <location>
        <begin position="12"/>
        <end position="33"/>
    </location>
</feature>
<dbReference type="PROSITE" id="PS50885">
    <property type="entry name" value="HAMP"/>
    <property type="match status" value="1"/>
</dbReference>
<protein>
    <submittedName>
        <fullName evidence="8">HAMP domain-containing protein</fullName>
    </submittedName>
</protein>
<evidence type="ECO:0000313" key="9">
    <source>
        <dbReference type="Proteomes" id="UP000656077"/>
    </source>
</evidence>
<organism evidence="8 9">
    <name type="scientific">Clostridium chromiireducens</name>
    <dbReference type="NCBI Taxonomy" id="225345"/>
    <lineage>
        <taxon>Bacteria</taxon>
        <taxon>Bacillati</taxon>
        <taxon>Bacillota</taxon>
        <taxon>Clostridia</taxon>
        <taxon>Eubacteriales</taxon>
        <taxon>Clostridiaceae</taxon>
        <taxon>Clostridium</taxon>
    </lineage>
</organism>
<comment type="similarity">
    <text evidence="2">Belongs to the methyl-accepting chemotaxis (MCP) protein family.</text>
</comment>
<evidence type="ECO:0000256" key="3">
    <source>
        <dbReference type="PROSITE-ProRule" id="PRU00284"/>
    </source>
</evidence>
<evidence type="ECO:0000256" key="4">
    <source>
        <dbReference type="SAM" id="Coils"/>
    </source>
</evidence>
<accession>A0A964W237</accession>
<keyword evidence="5" id="KW-0472">Membrane</keyword>